<dbReference type="EMBL" id="LKCW01000112">
    <property type="protein sequence ID" value="KPM39264.1"/>
    <property type="molecule type" value="Genomic_DNA"/>
</dbReference>
<comment type="caution">
    <text evidence="1">The sequence shown here is derived from an EMBL/GenBank/DDBJ whole genome shotgun (WGS) entry which is preliminary data.</text>
</comment>
<accession>A0A0P7AXF0</accession>
<keyword evidence="2" id="KW-1185">Reference proteome</keyword>
<evidence type="ECO:0000313" key="2">
    <source>
        <dbReference type="Proteomes" id="UP000050424"/>
    </source>
</evidence>
<dbReference type="Proteomes" id="UP000050424">
    <property type="component" value="Unassembled WGS sequence"/>
</dbReference>
<dbReference type="OrthoDB" id="4806845at2759"/>
<protein>
    <submittedName>
        <fullName evidence="1">Uncharacterized protein</fullName>
    </submittedName>
</protein>
<sequence>MHSEDLRYRYTSPDADFAIKTKLSTEPPLDFDRDIWGAEASGLDCLVQLIRHTHSQPFANVTSTSSRGWPLPIRTKHNYMHTPLNICYMASEDQMKVQPR</sequence>
<reference evidence="1 2" key="1">
    <citation type="submission" date="2015-09" db="EMBL/GenBank/DDBJ databases">
        <title>Draft genome of a European isolate of the apple canker pathogen Neonectria ditissima.</title>
        <authorList>
            <person name="Gomez-Cortecero A."/>
            <person name="Harrison R.J."/>
            <person name="Armitage A.D."/>
        </authorList>
    </citation>
    <scope>NUCLEOTIDE SEQUENCE [LARGE SCALE GENOMIC DNA]</scope>
    <source>
        <strain evidence="1 2">R09/05</strain>
    </source>
</reference>
<dbReference type="AlphaFoldDB" id="A0A0P7AXF0"/>
<proteinExistence type="predicted"/>
<gene>
    <name evidence="1" type="ORF">AK830_g7309</name>
</gene>
<name>A0A0P7AXF0_9HYPO</name>
<organism evidence="1 2">
    <name type="scientific">Neonectria ditissima</name>
    <dbReference type="NCBI Taxonomy" id="78410"/>
    <lineage>
        <taxon>Eukaryota</taxon>
        <taxon>Fungi</taxon>
        <taxon>Dikarya</taxon>
        <taxon>Ascomycota</taxon>
        <taxon>Pezizomycotina</taxon>
        <taxon>Sordariomycetes</taxon>
        <taxon>Hypocreomycetidae</taxon>
        <taxon>Hypocreales</taxon>
        <taxon>Nectriaceae</taxon>
        <taxon>Neonectria</taxon>
    </lineage>
</organism>
<evidence type="ECO:0000313" key="1">
    <source>
        <dbReference type="EMBL" id="KPM39264.1"/>
    </source>
</evidence>